<dbReference type="InterPro" id="IPR048910">
    <property type="entry name" value="Bflower_2"/>
</dbReference>
<evidence type="ECO:0000313" key="2">
    <source>
        <dbReference type="EMBL" id="OPJ59435.1"/>
    </source>
</evidence>
<organism evidence="2 3">
    <name type="scientific">Clostridium oryzae</name>
    <dbReference type="NCBI Taxonomy" id="1450648"/>
    <lineage>
        <taxon>Bacteria</taxon>
        <taxon>Bacillati</taxon>
        <taxon>Bacillota</taxon>
        <taxon>Clostridia</taxon>
        <taxon>Eubacteriales</taxon>
        <taxon>Clostridiaceae</taxon>
        <taxon>Clostridium</taxon>
    </lineage>
</organism>
<dbReference type="Proteomes" id="UP000190080">
    <property type="component" value="Unassembled WGS sequence"/>
</dbReference>
<dbReference type="STRING" id="1450648.CLORY_32770"/>
<feature type="transmembrane region" description="Helical" evidence="1">
    <location>
        <begin position="84"/>
        <end position="105"/>
    </location>
</feature>
<comment type="caution">
    <text evidence="2">The sequence shown here is derived from an EMBL/GenBank/DDBJ whole genome shotgun (WGS) entry which is preliminary data.</text>
</comment>
<name>A0A1V4IIC2_9CLOT</name>
<keyword evidence="1" id="KW-0472">Membrane</keyword>
<dbReference type="EMBL" id="MZGV01000044">
    <property type="protein sequence ID" value="OPJ59435.1"/>
    <property type="molecule type" value="Genomic_DNA"/>
</dbReference>
<keyword evidence="1" id="KW-0812">Transmembrane</keyword>
<accession>A0A1V4IIC2</accession>
<gene>
    <name evidence="2" type="ORF">CLORY_32770</name>
</gene>
<dbReference type="OrthoDB" id="1912913at2"/>
<sequence length="120" mass="13074">MEKIYDNHESVVGYTENGVVFDSYNNIIGYVDDPVLMDCYGNPLGFVSNSVIYSVDGYPIAYFDGWNIRSVATGKRLGRVNSSWWGLLAAGLLLGWAFSGSGYGYGPSAGINVGAYGYIW</sequence>
<dbReference type="Pfam" id="PF21785">
    <property type="entry name" value="Bflower_2"/>
    <property type="match status" value="1"/>
</dbReference>
<reference evidence="2 3" key="1">
    <citation type="submission" date="2017-03" db="EMBL/GenBank/DDBJ databases">
        <title>Genome sequence of Clostridium oryzae DSM 28571.</title>
        <authorList>
            <person name="Poehlein A."/>
            <person name="Daniel R."/>
        </authorList>
    </citation>
    <scope>NUCLEOTIDE SEQUENCE [LARGE SCALE GENOMIC DNA]</scope>
    <source>
        <strain evidence="2 3">DSM 28571</strain>
    </source>
</reference>
<proteinExistence type="predicted"/>
<dbReference type="AlphaFoldDB" id="A0A1V4IIC2"/>
<keyword evidence="3" id="KW-1185">Reference proteome</keyword>
<evidence type="ECO:0000256" key="1">
    <source>
        <dbReference type="SAM" id="Phobius"/>
    </source>
</evidence>
<dbReference type="RefSeq" id="WP_079426467.1">
    <property type="nucleotide sequence ID" value="NZ_MZGV01000044.1"/>
</dbReference>
<evidence type="ECO:0000313" key="3">
    <source>
        <dbReference type="Proteomes" id="UP000190080"/>
    </source>
</evidence>
<keyword evidence="1" id="KW-1133">Transmembrane helix</keyword>
<protein>
    <submittedName>
        <fullName evidence="2">Uncharacterized protein</fullName>
    </submittedName>
</protein>